<dbReference type="InterPro" id="IPR027417">
    <property type="entry name" value="P-loop_NTPase"/>
</dbReference>
<sequence>MYIIMSCGFIHLILGPMFSGKSTELIRLVNRYQIATYNCRVIKYSKDNRYGNDAVYTHDKCYISAVSTDSLFDIKDTLDDVDIVGIDEGQFFNDIVEFCEYIANKGKIVIVAALDGTYERKPFGNILNLIPLSEKVTKLNAICMICHRDASFSKRLSDEKEIELIGGKEKYLSVCRSCYLT</sequence>
<protein>
    <recommendedName>
        <fullName evidence="3 14">Thymidine kinase</fullName>
        <ecNumber evidence="2 14">2.7.1.21</ecNumber>
    </recommendedName>
</protein>
<dbReference type="EMBL" id="AF410153">
    <property type="protein sequence ID" value="AAL69802.1"/>
    <property type="molecule type" value="Genomic_DNA"/>
</dbReference>
<dbReference type="Gene3D" id="3.30.60.20">
    <property type="match status" value="1"/>
</dbReference>
<keyword evidence="6" id="KW-0479">Metal-binding</keyword>
<dbReference type="GO" id="GO:0005524">
    <property type="term" value="F:ATP binding"/>
    <property type="evidence" value="ECO:0007669"/>
    <property type="project" value="UniProtKB-KW"/>
</dbReference>
<evidence type="ECO:0000256" key="6">
    <source>
        <dbReference type="ARBA" id="ARBA00022723"/>
    </source>
</evidence>
<evidence type="ECO:0000256" key="10">
    <source>
        <dbReference type="ARBA" id="ARBA00022840"/>
    </source>
</evidence>
<dbReference type="Proteomes" id="UP000000871">
    <property type="component" value="Segment"/>
</dbReference>
<feature type="binding site" evidence="13">
    <location>
        <position position="171"/>
    </location>
    <ligand>
        <name>substrate</name>
    </ligand>
</feature>
<keyword evidence="5 14" id="KW-0808">Transferase</keyword>
<dbReference type="GO" id="GO:0046104">
    <property type="term" value="P:thymidine metabolic process"/>
    <property type="evidence" value="ECO:0007669"/>
    <property type="project" value="TreeGrafter"/>
</dbReference>
<dbReference type="InterPro" id="IPR020633">
    <property type="entry name" value="Thymidine_kinase_CS"/>
</dbReference>
<evidence type="ECO:0000256" key="2">
    <source>
        <dbReference type="ARBA" id="ARBA00012118"/>
    </source>
</evidence>
<dbReference type="GO" id="GO:0046872">
    <property type="term" value="F:metal ion binding"/>
    <property type="evidence" value="ECO:0007669"/>
    <property type="project" value="UniProtKB-KW"/>
</dbReference>
<dbReference type="EC" id="2.7.1.21" evidence="2 14"/>
<dbReference type="Gene3D" id="3.40.50.300">
    <property type="entry name" value="P-loop containing nucleotide triphosphate hydrolases"/>
    <property type="match status" value="1"/>
</dbReference>
<feature type="active site" description="Proton acceptor" evidence="12">
    <location>
        <position position="88"/>
    </location>
</feature>
<organismHost>
    <name type="scientific">Sus scrofa</name>
    <name type="common">Pig</name>
    <dbReference type="NCBI Taxonomy" id="9823"/>
</organismHost>
<accession>Q8V3N1</accession>
<evidence type="ECO:0000256" key="3">
    <source>
        <dbReference type="ARBA" id="ARBA00020079"/>
    </source>
</evidence>
<evidence type="ECO:0000256" key="15">
    <source>
        <dbReference type="RuleBase" id="RU004165"/>
    </source>
</evidence>
<evidence type="ECO:0000256" key="5">
    <source>
        <dbReference type="ARBA" id="ARBA00022679"/>
    </source>
</evidence>
<evidence type="ECO:0000256" key="9">
    <source>
        <dbReference type="ARBA" id="ARBA00022833"/>
    </source>
</evidence>
<dbReference type="Pfam" id="PF00265">
    <property type="entry name" value="TK"/>
    <property type="match status" value="1"/>
</dbReference>
<dbReference type="PROSITE" id="PS00603">
    <property type="entry name" value="TK_CELLULAR_TYPE"/>
    <property type="match status" value="1"/>
</dbReference>
<keyword evidence="9" id="KW-0862">Zinc</keyword>
<dbReference type="GO" id="GO:0071897">
    <property type="term" value="P:DNA biosynthetic process"/>
    <property type="evidence" value="ECO:0007669"/>
    <property type="project" value="UniProtKB-KW"/>
</dbReference>
<evidence type="ECO:0000256" key="7">
    <source>
        <dbReference type="ARBA" id="ARBA00022741"/>
    </source>
</evidence>
<organism evidence="16 17">
    <name type="scientific">Swinepox virus (strain Swine/Nebraska/17077-99/1999)</name>
    <name type="common">SWPV</name>
    <dbReference type="NCBI Taxonomy" id="300880"/>
    <lineage>
        <taxon>Viruses</taxon>
        <taxon>Varidnaviria</taxon>
        <taxon>Bamfordvirae</taxon>
        <taxon>Nucleocytoviricota</taxon>
        <taxon>Pokkesviricetes</taxon>
        <taxon>Chitovirales</taxon>
        <taxon>Poxviridae</taxon>
        <taxon>Chordopoxvirinae</taxon>
        <taxon>Suipoxvirus</taxon>
        <taxon>Suipoxvirus swinepox</taxon>
        <taxon>Swinepox virus</taxon>
    </lineage>
</organism>
<comment type="catalytic activity">
    <reaction evidence="11 14">
        <text>thymidine + ATP = dTMP + ADP + H(+)</text>
        <dbReference type="Rhea" id="RHEA:19129"/>
        <dbReference type="ChEBI" id="CHEBI:15378"/>
        <dbReference type="ChEBI" id="CHEBI:17748"/>
        <dbReference type="ChEBI" id="CHEBI:30616"/>
        <dbReference type="ChEBI" id="CHEBI:63528"/>
        <dbReference type="ChEBI" id="CHEBI:456216"/>
        <dbReference type="EC" id="2.7.1.21"/>
    </reaction>
</comment>
<dbReference type="KEGG" id="vg:932479"/>
<evidence type="ECO:0000313" key="16">
    <source>
        <dbReference type="EMBL" id="AAL69802.1"/>
    </source>
</evidence>
<evidence type="ECO:0000256" key="14">
    <source>
        <dbReference type="RuleBase" id="RU000544"/>
    </source>
</evidence>
<dbReference type="SUPFAM" id="SSF52540">
    <property type="entry name" value="P-loop containing nucleoside triphosphate hydrolases"/>
    <property type="match status" value="1"/>
</dbReference>
<gene>
    <name evidence="16" type="primary">SPV063</name>
</gene>
<keyword evidence="10 14" id="KW-0067">ATP-binding</keyword>
<dbReference type="PANTHER" id="PTHR11441">
    <property type="entry name" value="THYMIDINE KINASE"/>
    <property type="match status" value="1"/>
</dbReference>
<keyword evidence="17" id="KW-1185">Reference proteome</keyword>
<evidence type="ECO:0000256" key="8">
    <source>
        <dbReference type="ARBA" id="ARBA00022777"/>
    </source>
</evidence>
<reference evidence="16 17" key="1">
    <citation type="journal article" date="2002" name="J. Virol.">
        <title>The genome of swinepox virus.</title>
        <authorList>
            <person name="Afonso C.L."/>
            <person name="Tulman E.R."/>
            <person name="Lu Z."/>
            <person name="Zsak L."/>
            <person name="Osorio F.A."/>
            <person name="Balinsky C."/>
            <person name="Kutish G.F."/>
            <person name="Rock D.L."/>
        </authorList>
    </citation>
    <scope>NUCLEOTIDE SEQUENCE [LARGE SCALE GENOMIC DNA]</scope>
    <source>
        <strain evidence="17">Swine/Nebraska/17077-99/1999</strain>
    </source>
</reference>
<dbReference type="PIR" id="A40475">
    <property type="entry name" value="KIVZSK"/>
</dbReference>
<dbReference type="GO" id="GO:0004797">
    <property type="term" value="F:thymidine kinase activity"/>
    <property type="evidence" value="ECO:0007669"/>
    <property type="project" value="UniProtKB-EC"/>
</dbReference>
<dbReference type="InterPro" id="IPR001267">
    <property type="entry name" value="Thymidine_kinase"/>
</dbReference>
<dbReference type="GeneID" id="932479"/>
<dbReference type="SUPFAM" id="SSF57716">
    <property type="entry name" value="Glucocorticoid receptor-like (DNA-binding domain)"/>
    <property type="match status" value="1"/>
</dbReference>
<dbReference type="RefSeq" id="NP_570223.1">
    <property type="nucleotide sequence ID" value="NC_003389.1"/>
</dbReference>
<evidence type="ECO:0000256" key="11">
    <source>
        <dbReference type="ARBA" id="ARBA00048254"/>
    </source>
</evidence>
<evidence type="ECO:0000256" key="13">
    <source>
        <dbReference type="PIRSR" id="PIRSR035805-2"/>
    </source>
</evidence>
<dbReference type="FunFam" id="3.30.60.20:FF:000028">
    <property type="entry name" value="Thymidine kinase"/>
    <property type="match status" value="1"/>
</dbReference>
<comment type="similarity">
    <text evidence="1 15">Belongs to the thymidine kinase family.</text>
</comment>
<name>Q8V3N1_SWPV1</name>
<keyword evidence="4 14" id="KW-0237">DNA synthesis</keyword>
<evidence type="ECO:0000256" key="1">
    <source>
        <dbReference type="ARBA" id="ARBA00007587"/>
    </source>
</evidence>
<dbReference type="PANTHER" id="PTHR11441:SF0">
    <property type="entry name" value="THYMIDINE KINASE, CYTOSOLIC"/>
    <property type="match status" value="1"/>
</dbReference>
<keyword evidence="8 14" id="KW-0418">Kinase</keyword>
<dbReference type="FunFam" id="3.40.50.300:FF:001270">
    <property type="entry name" value="Thymidine kinase"/>
    <property type="match status" value="1"/>
</dbReference>
<evidence type="ECO:0000256" key="4">
    <source>
        <dbReference type="ARBA" id="ARBA00022634"/>
    </source>
</evidence>
<keyword evidence="7 14" id="KW-0547">Nucleotide-binding</keyword>
<dbReference type="GO" id="GO:0042802">
    <property type="term" value="F:identical protein binding"/>
    <property type="evidence" value="ECO:0007669"/>
    <property type="project" value="UniProtKB-ARBA"/>
</dbReference>
<evidence type="ECO:0000313" key="17">
    <source>
        <dbReference type="Proteomes" id="UP000000871"/>
    </source>
</evidence>
<evidence type="ECO:0000256" key="12">
    <source>
        <dbReference type="PIRSR" id="PIRSR035805-1"/>
    </source>
</evidence>
<dbReference type="PIRSF" id="PIRSF035805">
    <property type="entry name" value="TK_cell"/>
    <property type="match status" value="1"/>
</dbReference>
<proteinExistence type="inferred from homology"/>